<keyword evidence="2" id="KW-0732">Signal</keyword>
<feature type="signal peptide" evidence="2">
    <location>
        <begin position="1"/>
        <end position="18"/>
    </location>
</feature>
<gene>
    <name evidence="3" type="ORF">L596_015228</name>
</gene>
<dbReference type="PANTHER" id="PTHR46068:SF1">
    <property type="entry name" value="TRANSPOSASE IS30-LIKE HTH DOMAIN-CONTAINING PROTEIN"/>
    <property type="match status" value="1"/>
</dbReference>
<comment type="caution">
    <text evidence="3">The sequence shown here is derived from an EMBL/GenBank/DDBJ whole genome shotgun (WGS) entry which is preliminary data.</text>
</comment>
<accession>A0A4V6A322</accession>
<reference evidence="3" key="3">
    <citation type="journal article" date="2019" name="G3 (Bethesda)">
        <title>Hybrid Assembly of the Genome of the Entomopathogenic Nematode Steinernema carpocapsae Identifies the X-Chromosome.</title>
        <authorList>
            <person name="Serra L."/>
            <person name="Macchietto M."/>
            <person name="Macias-Munoz A."/>
            <person name="McGill C.J."/>
            <person name="Rodriguez I.M."/>
            <person name="Rodriguez B."/>
            <person name="Murad R."/>
            <person name="Mortazavi A."/>
        </authorList>
    </citation>
    <scope>NUCLEOTIDE SEQUENCE</scope>
    <source>
        <strain evidence="3">ALL</strain>
    </source>
</reference>
<reference evidence="3" key="2">
    <citation type="journal article" date="2015" name="Genome Biol.">
        <title>Comparative genomics of Steinernema reveals deeply conserved gene regulatory networks.</title>
        <authorList>
            <person name="Dillman A.R."/>
            <person name="Macchietto M."/>
            <person name="Porter C.F."/>
            <person name="Rogers A."/>
            <person name="Williams B."/>
            <person name="Antoshechkin I."/>
            <person name="Lee M.M."/>
            <person name="Goodwin Z."/>
            <person name="Lu X."/>
            <person name="Lewis E.E."/>
            <person name="Goodrich-Blair H."/>
            <person name="Stock S.P."/>
            <person name="Adams B.J."/>
            <person name="Sternberg P.W."/>
            <person name="Mortazavi A."/>
        </authorList>
    </citation>
    <scope>NUCLEOTIDE SEQUENCE [LARGE SCALE GENOMIC DNA]</scope>
    <source>
        <strain evidence="3">ALL</strain>
    </source>
</reference>
<dbReference type="AlphaFoldDB" id="A0A4V6A322"/>
<evidence type="ECO:0000256" key="1">
    <source>
        <dbReference type="SAM" id="MobiDB-lite"/>
    </source>
</evidence>
<feature type="chain" id="PRO_5020717030" description="Transposase Tc1-like domain-containing protein" evidence="2">
    <location>
        <begin position="19"/>
        <end position="129"/>
    </location>
</feature>
<evidence type="ECO:0008006" key="4">
    <source>
        <dbReference type="Google" id="ProtNLM"/>
    </source>
</evidence>
<dbReference type="EMBL" id="AZBU02000004">
    <property type="protein sequence ID" value="TKR81345.1"/>
    <property type="molecule type" value="Genomic_DNA"/>
</dbReference>
<dbReference type="STRING" id="34508.A0A4V6A322"/>
<evidence type="ECO:0000256" key="2">
    <source>
        <dbReference type="SAM" id="SignalP"/>
    </source>
</evidence>
<proteinExistence type="predicted"/>
<feature type="region of interest" description="Disordered" evidence="1">
    <location>
        <begin position="56"/>
        <end position="108"/>
    </location>
</feature>
<sequence length="129" mass="14963">MSVFGLVLFFLCIPEKWCRKKTVPRSLHTTSEERETISEIAKLLKFQCVRVPRVVQRSQGTGKIKDRQRNGRPRTSTTPALKKMLKQKIQRNSQKSIRKFDKEQDVSGRTMQNLVRDDLGLKSYKLAKG</sequence>
<organism evidence="3">
    <name type="scientific">Steinernema carpocapsae</name>
    <name type="common">Entomopathogenic nematode</name>
    <dbReference type="NCBI Taxonomy" id="34508"/>
    <lineage>
        <taxon>Eukaryota</taxon>
        <taxon>Metazoa</taxon>
        <taxon>Ecdysozoa</taxon>
        <taxon>Nematoda</taxon>
        <taxon>Chromadorea</taxon>
        <taxon>Rhabditida</taxon>
        <taxon>Tylenchina</taxon>
        <taxon>Panagrolaimomorpha</taxon>
        <taxon>Strongyloidoidea</taxon>
        <taxon>Steinernematidae</taxon>
        <taxon>Steinernema</taxon>
    </lineage>
</organism>
<reference evidence="3" key="1">
    <citation type="submission" date="2013-11" db="EMBL/GenBank/DDBJ databases">
        <authorList>
            <person name="Sternberg P."/>
            <person name="Dillman A."/>
            <person name="Macchietto M."/>
        </authorList>
    </citation>
    <scope>NUCLEOTIDE SEQUENCE</scope>
    <source>
        <strain evidence="3">ALL</strain>
    </source>
</reference>
<dbReference type="PANTHER" id="PTHR46068">
    <property type="entry name" value="PROTEIN CBG27172"/>
    <property type="match status" value="1"/>
</dbReference>
<evidence type="ECO:0000313" key="3">
    <source>
        <dbReference type="EMBL" id="TKR81345.1"/>
    </source>
</evidence>
<dbReference type="OrthoDB" id="5843405at2759"/>
<name>A0A4V6A322_STECR</name>
<protein>
    <recommendedName>
        <fullName evidence="4">Transposase Tc1-like domain-containing protein</fullName>
    </recommendedName>
</protein>